<dbReference type="RefSeq" id="WP_062251324.1">
    <property type="nucleotide sequence ID" value="NZ_CP014229.1"/>
</dbReference>
<dbReference type="GO" id="GO:0016020">
    <property type="term" value="C:membrane"/>
    <property type="evidence" value="ECO:0007669"/>
    <property type="project" value="InterPro"/>
</dbReference>
<dbReference type="PANTHER" id="PTHR22911:SF137">
    <property type="entry name" value="SOLUTE CARRIER FAMILY 35 MEMBER G2-RELATED"/>
    <property type="match status" value="1"/>
</dbReference>
<dbReference type="InterPro" id="IPR000620">
    <property type="entry name" value="EamA_dom"/>
</dbReference>
<feature type="transmembrane region" description="Helical" evidence="1">
    <location>
        <begin position="264"/>
        <end position="283"/>
    </location>
</feature>
<dbReference type="EMBL" id="CP014229">
    <property type="protein sequence ID" value="AMD88833.1"/>
    <property type="molecule type" value="Genomic_DNA"/>
</dbReference>
<feature type="domain" description="EamA" evidence="2">
    <location>
        <begin position="146"/>
        <end position="281"/>
    </location>
</feature>
<dbReference type="PANTHER" id="PTHR22911">
    <property type="entry name" value="ACYL-MALONYL CONDENSING ENZYME-RELATED"/>
    <property type="match status" value="1"/>
</dbReference>
<organism evidence="3 4">
    <name type="scientific">Desulfovibrio fairfieldensis</name>
    <dbReference type="NCBI Taxonomy" id="44742"/>
    <lineage>
        <taxon>Bacteria</taxon>
        <taxon>Pseudomonadati</taxon>
        <taxon>Thermodesulfobacteriota</taxon>
        <taxon>Desulfovibrionia</taxon>
        <taxon>Desulfovibrionales</taxon>
        <taxon>Desulfovibrionaceae</taxon>
        <taxon>Desulfovibrio</taxon>
    </lineage>
</organism>
<reference evidence="4" key="1">
    <citation type="submission" date="2016-02" db="EMBL/GenBank/DDBJ databases">
        <authorList>
            <person name="Holder M.E."/>
            <person name="Ajami N.J."/>
            <person name="Petrosino J.F."/>
        </authorList>
    </citation>
    <scope>NUCLEOTIDE SEQUENCE [LARGE SCALE GENOMIC DNA]</scope>
    <source>
        <strain evidence="4">CCUG 45958</strain>
    </source>
</reference>
<feature type="transmembrane region" description="Helical" evidence="1">
    <location>
        <begin position="63"/>
        <end position="85"/>
    </location>
</feature>
<dbReference type="InterPro" id="IPR037185">
    <property type="entry name" value="EmrE-like"/>
</dbReference>
<feature type="transmembrane region" description="Helical" evidence="1">
    <location>
        <begin position="208"/>
        <end position="231"/>
    </location>
</feature>
<accession>A0A109W8S1</accession>
<dbReference type="SUPFAM" id="SSF103481">
    <property type="entry name" value="Multidrug resistance efflux transporter EmrE"/>
    <property type="match status" value="2"/>
</dbReference>
<keyword evidence="1" id="KW-1133">Transmembrane helix</keyword>
<dbReference type="STRING" id="44742.AXF13_01150"/>
<protein>
    <recommendedName>
        <fullName evidence="2">EamA domain-containing protein</fullName>
    </recommendedName>
</protein>
<evidence type="ECO:0000259" key="2">
    <source>
        <dbReference type="Pfam" id="PF00892"/>
    </source>
</evidence>
<keyword evidence="4" id="KW-1185">Reference proteome</keyword>
<feature type="transmembrane region" description="Helical" evidence="1">
    <location>
        <begin position="175"/>
        <end position="196"/>
    </location>
</feature>
<keyword evidence="1" id="KW-0472">Membrane</keyword>
<keyword evidence="1" id="KW-0812">Transmembrane</keyword>
<feature type="domain" description="EamA" evidence="2">
    <location>
        <begin position="2"/>
        <end position="133"/>
    </location>
</feature>
<evidence type="ECO:0000256" key="1">
    <source>
        <dbReference type="SAM" id="Phobius"/>
    </source>
</evidence>
<feature type="transmembrane region" description="Helical" evidence="1">
    <location>
        <begin position="148"/>
        <end position="168"/>
    </location>
</feature>
<evidence type="ECO:0000313" key="4">
    <source>
        <dbReference type="Proteomes" id="UP000069241"/>
    </source>
</evidence>
<sequence length="299" mass="32115">MGFFYSLLAAATFGLTPFFSIPLMRSGLSPQSVLFYRFLTATVIMALILLPRRRLLPPCRSDIAKLAGVSLMYMLAALTFFWSFAYLPSGVAATIHFLYPVMVMLFMVVFFGESFSPSTALGVLLALGGVFLLGNASPDSKGITDTGLLLALLSALCNALYITGIFAARLRCKDGLIITFWLLLFSTLTSLGNALVTDNLQWLESRWQVEQICLQALVTAVISNLALVLAVQRIGSTLASVLGATEPLTAVLVGILVFEEASTLTVWCGVALVCLSVAVVMLGPQWLRRSPAPDGGTQS</sequence>
<feature type="transmembrane region" description="Helical" evidence="1">
    <location>
        <begin position="238"/>
        <end position="258"/>
    </location>
</feature>
<evidence type="ECO:0000313" key="3">
    <source>
        <dbReference type="EMBL" id="AMD88833.1"/>
    </source>
</evidence>
<dbReference type="KEGG" id="dfi:AXF13_01150"/>
<proteinExistence type="predicted"/>
<dbReference type="Proteomes" id="UP000069241">
    <property type="component" value="Chromosome"/>
</dbReference>
<dbReference type="AlphaFoldDB" id="A0A109W8S1"/>
<feature type="transmembrane region" description="Helical" evidence="1">
    <location>
        <begin position="91"/>
        <end position="111"/>
    </location>
</feature>
<dbReference type="Pfam" id="PF00892">
    <property type="entry name" value="EamA"/>
    <property type="match status" value="2"/>
</dbReference>
<feature type="transmembrane region" description="Helical" evidence="1">
    <location>
        <begin position="34"/>
        <end position="51"/>
    </location>
</feature>
<dbReference type="Gene3D" id="1.10.3730.20">
    <property type="match status" value="1"/>
</dbReference>
<feature type="transmembrane region" description="Helical" evidence="1">
    <location>
        <begin position="118"/>
        <end position="136"/>
    </location>
</feature>
<gene>
    <name evidence="3" type="ORF">AXF13_01150</name>
</gene>
<name>A0A109W8S1_9BACT</name>